<protein>
    <recommendedName>
        <fullName evidence="1">Transcriptional repressor PaaX-like central Cas2-like domain-containing protein</fullName>
    </recommendedName>
</protein>
<dbReference type="Gene3D" id="3.30.70.2650">
    <property type="match status" value="1"/>
</dbReference>
<evidence type="ECO:0000313" key="3">
    <source>
        <dbReference type="Proteomes" id="UP000178583"/>
    </source>
</evidence>
<proteinExistence type="predicted"/>
<sequence>MRKRRRTNKYTGEIIKLTAAQVLSSIFELALPFFATSSIYRTSARRIHREIDEDKTNLKEKIHYLKKMGMIESFVENKETYYELTPKATSHIERIKYDDIKITRTRRWDKKWRIVIFDVPEDKKTGRDLFRRKIMSMGFRQIQKSVYVYPFECTEQMLKVSSFLNLSRFVTIVIAEIVQGEESMIENFLDEKILKNDDLL</sequence>
<reference evidence="2 3" key="1">
    <citation type="journal article" date="2016" name="Nat. Commun.">
        <title>Thousands of microbial genomes shed light on interconnected biogeochemical processes in an aquifer system.</title>
        <authorList>
            <person name="Anantharaman K."/>
            <person name="Brown C.T."/>
            <person name="Hug L.A."/>
            <person name="Sharon I."/>
            <person name="Castelle C.J."/>
            <person name="Probst A.J."/>
            <person name="Thomas B.C."/>
            <person name="Singh A."/>
            <person name="Wilkins M.J."/>
            <person name="Karaoz U."/>
            <person name="Brodie E.L."/>
            <person name="Williams K.H."/>
            <person name="Hubbard S.S."/>
            <person name="Banfield J.F."/>
        </authorList>
    </citation>
    <scope>NUCLEOTIDE SEQUENCE [LARGE SCALE GENOMIC DNA]</scope>
</reference>
<dbReference type="Pfam" id="PF20803">
    <property type="entry name" value="PaaX_M"/>
    <property type="match status" value="1"/>
</dbReference>
<dbReference type="GO" id="GO:0006351">
    <property type="term" value="P:DNA-templated transcription"/>
    <property type="evidence" value="ECO:0007669"/>
    <property type="project" value="TreeGrafter"/>
</dbReference>
<dbReference type="PANTHER" id="PTHR30319">
    <property type="entry name" value="PHENYLACETIC ACID REGULATOR-RELATED TRANSCRIPTIONAL REPRESSOR"/>
    <property type="match status" value="1"/>
</dbReference>
<dbReference type="SUPFAM" id="SSF143430">
    <property type="entry name" value="TTP0101/SSO1404-like"/>
    <property type="match status" value="1"/>
</dbReference>
<comment type="caution">
    <text evidence="2">The sequence shown here is derived from an EMBL/GenBank/DDBJ whole genome shotgun (WGS) entry which is preliminary data.</text>
</comment>
<dbReference type="AlphaFoldDB" id="A0A1F5E5Q1"/>
<dbReference type="EMBL" id="MEZY01000044">
    <property type="protein sequence ID" value="OGD62737.1"/>
    <property type="molecule type" value="Genomic_DNA"/>
</dbReference>
<evidence type="ECO:0000259" key="1">
    <source>
        <dbReference type="Pfam" id="PF20803"/>
    </source>
</evidence>
<organism evidence="2 3">
    <name type="scientific">Candidatus Berkelbacteria bacterium RIFOXYA2_FULL_43_10</name>
    <dbReference type="NCBI Taxonomy" id="1797472"/>
    <lineage>
        <taxon>Bacteria</taxon>
        <taxon>Candidatus Berkelbacteria</taxon>
    </lineage>
</organism>
<gene>
    <name evidence="2" type="ORF">A2215_02370</name>
</gene>
<evidence type="ECO:0000313" key="2">
    <source>
        <dbReference type="EMBL" id="OGD62737.1"/>
    </source>
</evidence>
<feature type="domain" description="Transcriptional repressor PaaX-like central Cas2-like" evidence="1">
    <location>
        <begin position="106"/>
        <end position="182"/>
    </location>
</feature>
<dbReference type="Proteomes" id="UP000178583">
    <property type="component" value="Unassembled WGS sequence"/>
</dbReference>
<accession>A0A1F5E5Q1</accession>
<dbReference type="InterPro" id="IPR048846">
    <property type="entry name" value="PaaX-like_central"/>
</dbReference>
<name>A0A1F5E5Q1_9BACT</name>
<dbReference type="PANTHER" id="PTHR30319:SF1">
    <property type="entry name" value="TRANSCRIPTIONAL REPRESSOR PAAX"/>
    <property type="match status" value="1"/>
</dbReference>